<evidence type="ECO:0000256" key="3">
    <source>
        <dbReference type="SAM" id="MobiDB-lite"/>
    </source>
</evidence>
<dbReference type="RefSeq" id="WP_410172334.1">
    <property type="nucleotide sequence ID" value="NZ_AP027273.1"/>
</dbReference>
<gene>
    <name evidence="4" type="ORF">SAMN05216586_111111</name>
</gene>
<organism evidence="4 5">
    <name type="scientific">Halopseudomonas aestusnigri</name>
    <dbReference type="NCBI Taxonomy" id="857252"/>
    <lineage>
        <taxon>Bacteria</taxon>
        <taxon>Pseudomonadati</taxon>
        <taxon>Pseudomonadota</taxon>
        <taxon>Gammaproteobacteria</taxon>
        <taxon>Pseudomonadales</taxon>
        <taxon>Pseudomonadaceae</taxon>
        <taxon>Halopseudomonas</taxon>
    </lineage>
</organism>
<dbReference type="GO" id="GO:0006351">
    <property type="term" value="P:DNA-templated transcription"/>
    <property type="evidence" value="ECO:0007669"/>
    <property type="project" value="TreeGrafter"/>
</dbReference>
<dbReference type="InterPro" id="IPR050961">
    <property type="entry name" value="BolA/IbaG_stress_morph_reg"/>
</dbReference>
<comment type="caution">
    <text evidence="4">The sequence shown here is derived from an EMBL/GenBank/DDBJ whole genome shotgun (WGS) entry which is preliminary data.</text>
</comment>
<dbReference type="AlphaFoldDB" id="A0AAQ1JR79"/>
<feature type="compositionally biased region" description="Polar residues" evidence="3">
    <location>
        <begin position="83"/>
        <end position="92"/>
    </location>
</feature>
<dbReference type="PANTHER" id="PTHR46229:SF2">
    <property type="entry name" value="BOLA-LIKE PROTEIN 1"/>
    <property type="match status" value="1"/>
</dbReference>
<dbReference type="Pfam" id="PF01722">
    <property type="entry name" value="BolA"/>
    <property type="match status" value="1"/>
</dbReference>
<dbReference type="GO" id="GO:0005829">
    <property type="term" value="C:cytosol"/>
    <property type="evidence" value="ECO:0007669"/>
    <property type="project" value="TreeGrafter"/>
</dbReference>
<evidence type="ECO:0000256" key="2">
    <source>
        <dbReference type="RuleBase" id="RU003860"/>
    </source>
</evidence>
<reference evidence="4 5" key="1">
    <citation type="submission" date="2016-10" db="EMBL/GenBank/DDBJ databases">
        <authorList>
            <person name="Varghese N."/>
            <person name="Submissions S."/>
        </authorList>
    </citation>
    <scope>NUCLEOTIDE SEQUENCE [LARGE SCALE GENOMIC DNA]</scope>
    <source>
        <strain evidence="4 5">CECT 8317</strain>
    </source>
</reference>
<dbReference type="PIRSF" id="PIRSF003113">
    <property type="entry name" value="BolA"/>
    <property type="match status" value="1"/>
</dbReference>
<comment type="similarity">
    <text evidence="1 2">Belongs to the BolA/IbaG family.</text>
</comment>
<protein>
    <submittedName>
        <fullName evidence="4">BolA protein</fullName>
    </submittedName>
</protein>
<accession>A0AAQ1JR79</accession>
<dbReference type="Gene3D" id="3.30.300.90">
    <property type="entry name" value="BolA-like"/>
    <property type="match status" value="1"/>
</dbReference>
<dbReference type="InterPro" id="IPR036065">
    <property type="entry name" value="BolA-like_sf"/>
</dbReference>
<feature type="region of interest" description="Disordered" evidence="3">
    <location>
        <begin position="83"/>
        <end position="105"/>
    </location>
</feature>
<keyword evidence="5" id="KW-1185">Reference proteome</keyword>
<dbReference type="InterPro" id="IPR002634">
    <property type="entry name" value="BolA"/>
</dbReference>
<dbReference type="SUPFAM" id="SSF82657">
    <property type="entry name" value="BolA-like"/>
    <property type="match status" value="1"/>
</dbReference>
<sequence length="105" mass="11583">MAVVQQALEQALQALNPAHLELINESHMHSVPPGSESHFKAVVVSERFSALNSVKRHQLVYATLGELMQRIHALALHTYTPAEWQQRQQAPASPNCLGGSKADQH</sequence>
<dbReference type="PANTHER" id="PTHR46229">
    <property type="entry name" value="BOLA TRANSCRIPTION REGULATOR"/>
    <property type="match status" value="1"/>
</dbReference>
<evidence type="ECO:0000256" key="1">
    <source>
        <dbReference type="ARBA" id="ARBA00005578"/>
    </source>
</evidence>
<dbReference type="EMBL" id="FNVE01000011">
    <property type="protein sequence ID" value="SEG61322.1"/>
    <property type="molecule type" value="Genomic_DNA"/>
</dbReference>
<evidence type="ECO:0000313" key="5">
    <source>
        <dbReference type="Proteomes" id="UP000243518"/>
    </source>
</evidence>
<dbReference type="Proteomes" id="UP000243518">
    <property type="component" value="Unassembled WGS sequence"/>
</dbReference>
<proteinExistence type="inferred from homology"/>
<name>A0AAQ1JR79_9GAMM</name>
<evidence type="ECO:0000313" key="4">
    <source>
        <dbReference type="EMBL" id="SEG61322.1"/>
    </source>
</evidence>